<keyword evidence="3 4" id="KW-0378">Hydrolase</keyword>
<evidence type="ECO:0000313" key="5">
    <source>
        <dbReference type="EMBL" id="KAB8188446.1"/>
    </source>
</evidence>
<gene>
    <name evidence="5" type="ORF">FH608_044210</name>
</gene>
<dbReference type="InterPro" id="IPR020476">
    <property type="entry name" value="Nudix_hydrolase"/>
</dbReference>
<dbReference type="InterPro" id="IPR000086">
    <property type="entry name" value="NUDIX_hydrolase_dom"/>
</dbReference>
<dbReference type="EMBL" id="VDLX02000025">
    <property type="protein sequence ID" value="KAB8188446.1"/>
    <property type="molecule type" value="Genomic_DNA"/>
</dbReference>
<keyword evidence="6" id="KW-1185">Reference proteome</keyword>
<dbReference type="Pfam" id="PF00293">
    <property type="entry name" value="NUDIX"/>
    <property type="match status" value="1"/>
</dbReference>
<comment type="cofactor">
    <cofactor evidence="1">
        <name>Mg(2+)</name>
        <dbReference type="ChEBI" id="CHEBI:18420"/>
    </cofactor>
</comment>
<dbReference type="PANTHER" id="PTHR43046:SF14">
    <property type="entry name" value="MUTT_NUDIX FAMILY PROTEIN"/>
    <property type="match status" value="1"/>
</dbReference>
<proteinExistence type="inferred from homology"/>
<evidence type="ECO:0000256" key="2">
    <source>
        <dbReference type="ARBA" id="ARBA00005582"/>
    </source>
</evidence>
<reference evidence="5 6" key="1">
    <citation type="submission" date="2019-10" db="EMBL/GenBank/DDBJ databases">
        <title>Nonomuraea sp. nov., isolated from Phyllanthus amarus.</title>
        <authorList>
            <person name="Klykleung N."/>
            <person name="Tanasupawat S."/>
        </authorList>
    </citation>
    <scope>NUCLEOTIDE SEQUENCE [LARGE SCALE GENOMIC DNA]</scope>
    <source>
        <strain evidence="5 6">PA1-10</strain>
    </source>
</reference>
<accession>A0A5C4VCZ0</accession>
<dbReference type="InterPro" id="IPR020084">
    <property type="entry name" value="NUDIX_hydrolase_CS"/>
</dbReference>
<comment type="similarity">
    <text evidence="2 4">Belongs to the Nudix hydrolase family.</text>
</comment>
<comment type="caution">
    <text evidence="5">The sequence shown here is derived from an EMBL/GenBank/DDBJ whole genome shotgun (WGS) entry which is preliminary data.</text>
</comment>
<evidence type="ECO:0000256" key="4">
    <source>
        <dbReference type="RuleBase" id="RU003476"/>
    </source>
</evidence>
<dbReference type="Proteomes" id="UP000312512">
    <property type="component" value="Unassembled WGS sequence"/>
</dbReference>
<dbReference type="RefSeq" id="WP_139637038.1">
    <property type="nucleotide sequence ID" value="NZ_VDLX02000025.1"/>
</dbReference>
<dbReference type="PROSITE" id="PS51462">
    <property type="entry name" value="NUDIX"/>
    <property type="match status" value="1"/>
</dbReference>
<sequence length="97" mass="10571">MSVLAASAIARRDGEVLLVRQRNAGDLGSEWDLPGGMVEDGELADEAVLREIQEETGLRADKPSRLLRCLARPGSEVSFWTWPNGLDREPCVIPPAS</sequence>
<dbReference type="SUPFAM" id="SSF55811">
    <property type="entry name" value="Nudix"/>
    <property type="match status" value="1"/>
</dbReference>
<dbReference type="AlphaFoldDB" id="A0A5C4VCZ0"/>
<dbReference type="GO" id="GO:0016787">
    <property type="term" value="F:hydrolase activity"/>
    <property type="evidence" value="ECO:0007669"/>
    <property type="project" value="UniProtKB-KW"/>
</dbReference>
<evidence type="ECO:0000313" key="6">
    <source>
        <dbReference type="Proteomes" id="UP000312512"/>
    </source>
</evidence>
<name>A0A5C4VCZ0_9ACTN</name>
<dbReference type="PROSITE" id="PS00893">
    <property type="entry name" value="NUDIX_BOX"/>
    <property type="match status" value="1"/>
</dbReference>
<protein>
    <submittedName>
        <fullName evidence="5">NUDIX domain-containing protein</fullName>
    </submittedName>
</protein>
<dbReference type="PANTHER" id="PTHR43046">
    <property type="entry name" value="GDP-MANNOSE MANNOSYL HYDROLASE"/>
    <property type="match status" value="1"/>
</dbReference>
<dbReference type="PRINTS" id="PR00502">
    <property type="entry name" value="NUDIXFAMILY"/>
</dbReference>
<evidence type="ECO:0000256" key="3">
    <source>
        <dbReference type="ARBA" id="ARBA00022801"/>
    </source>
</evidence>
<evidence type="ECO:0000256" key="1">
    <source>
        <dbReference type="ARBA" id="ARBA00001946"/>
    </source>
</evidence>
<dbReference type="Gene3D" id="3.90.79.10">
    <property type="entry name" value="Nucleoside Triphosphate Pyrophosphohydrolase"/>
    <property type="match status" value="1"/>
</dbReference>
<organism evidence="5 6">
    <name type="scientific">Nonomuraea phyllanthi</name>
    <dbReference type="NCBI Taxonomy" id="2219224"/>
    <lineage>
        <taxon>Bacteria</taxon>
        <taxon>Bacillati</taxon>
        <taxon>Actinomycetota</taxon>
        <taxon>Actinomycetes</taxon>
        <taxon>Streptosporangiales</taxon>
        <taxon>Streptosporangiaceae</taxon>
        <taxon>Nonomuraea</taxon>
    </lineage>
</organism>
<dbReference type="OrthoDB" id="4247482at2"/>
<dbReference type="InterPro" id="IPR015797">
    <property type="entry name" value="NUDIX_hydrolase-like_dom_sf"/>
</dbReference>